<keyword evidence="2" id="KW-1185">Reference proteome</keyword>
<dbReference type="KEGG" id="amic:Ami3637_16690"/>
<sequence length="124" mass="14114">MKKVKILMGEFSGCEFEGYRYYCDYLHTGNSPDLYIIKTPEGEMTVTSDKIDISHYEAQLLDEELTRLGAKVGDTVKIIRSGGGYFKNSWDSKIPHKITRITPSGYVQFDDGMGEMFRPDVEVI</sequence>
<proteinExistence type="predicted"/>
<dbReference type="EMBL" id="CP047591">
    <property type="protein sequence ID" value="QHI73801.1"/>
    <property type="molecule type" value="Genomic_DNA"/>
</dbReference>
<dbReference type="Proteomes" id="UP000463883">
    <property type="component" value="Chromosome"/>
</dbReference>
<reference evidence="1 2" key="1">
    <citation type="submission" date="2020-01" db="EMBL/GenBank/DDBJ databases">
        <title>Genomic analysis of Aminipila sp. CBA3637.</title>
        <authorList>
            <person name="Kim Y.B."/>
            <person name="Roh S.W."/>
        </authorList>
    </citation>
    <scope>NUCLEOTIDE SEQUENCE [LARGE SCALE GENOMIC DNA]</scope>
    <source>
        <strain evidence="1 2">CBA3637</strain>
    </source>
</reference>
<protein>
    <submittedName>
        <fullName evidence="1">Uncharacterized protein</fullName>
    </submittedName>
</protein>
<accession>A0A6P1MJ92</accession>
<dbReference type="AlphaFoldDB" id="A0A6P1MJ92"/>
<evidence type="ECO:0000313" key="2">
    <source>
        <dbReference type="Proteomes" id="UP000463883"/>
    </source>
</evidence>
<dbReference type="RefSeq" id="WP_162363563.1">
    <property type="nucleotide sequence ID" value="NZ_CP047591.1"/>
</dbReference>
<evidence type="ECO:0000313" key="1">
    <source>
        <dbReference type="EMBL" id="QHI73801.1"/>
    </source>
</evidence>
<gene>
    <name evidence="1" type="ORF">Ami3637_16690</name>
</gene>
<name>A0A6P1MJ92_9FIRM</name>
<organism evidence="1 2">
    <name type="scientific">Aminipila terrae</name>
    <dbReference type="NCBI Taxonomy" id="2697030"/>
    <lineage>
        <taxon>Bacteria</taxon>
        <taxon>Bacillati</taxon>
        <taxon>Bacillota</taxon>
        <taxon>Clostridia</taxon>
        <taxon>Peptostreptococcales</taxon>
        <taxon>Anaerovoracaceae</taxon>
        <taxon>Aminipila</taxon>
    </lineage>
</organism>